<dbReference type="InterPro" id="IPR020449">
    <property type="entry name" value="Tscrpt_reg_AraC-type_HTH"/>
</dbReference>
<keyword evidence="2" id="KW-0238">DNA-binding</keyword>
<gene>
    <name evidence="5" type="ORF">NJLHNGOC_09880</name>
</gene>
<keyword evidence="3" id="KW-0804">Transcription</keyword>
<dbReference type="InterPro" id="IPR018060">
    <property type="entry name" value="HTH_AraC"/>
</dbReference>
<dbReference type="SUPFAM" id="SSF46689">
    <property type="entry name" value="Homeodomain-like"/>
    <property type="match status" value="2"/>
</dbReference>
<proteinExistence type="predicted"/>
<keyword evidence="6" id="KW-1185">Reference proteome</keyword>
<dbReference type="PRINTS" id="PR00032">
    <property type="entry name" value="HTHARAC"/>
</dbReference>
<comment type="caution">
    <text evidence="5">The sequence shown here is derived from an EMBL/GenBank/DDBJ whole genome shotgun (WGS) entry which is preliminary data.</text>
</comment>
<dbReference type="InterPro" id="IPR009057">
    <property type="entry name" value="Homeodomain-like_sf"/>
</dbReference>
<dbReference type="GO" id="GO:0043565">
    <property type="term" value="F:sequence-specific DNA binding"/>
    <property type="evidence" value="ECO:0007669"/>
    <property type="project" value="InterPro"/>
</dbReference>
<evidence type="ECO:0000259" key="4">
    <source>
        <dbReference type="PROSITE" id="PS01124"/>
    </source>
</evidence>
<evidence type="ECO:0000313" key="5">
    <source>
        <dbReference type="EMBL" id="RBM06584.1"/>
    </source>
</evidence>
<dbReference type="Pfam" id="PF12833">
    <property type="entry name" value="HTH_18"/>
    <property type="match status" value="1"/>
</dbReference>
<name>A0A365YUF2_9PROT</name>
<dbReference type="GO" id="GO:0003700">
    <property type="term" value="F:DNA-binding transcription factor activity"/>
    <property type="evidence" value="ECO:0007669"/>
    <property type="project" value="InterPro"/>
</dbReference>
<reference evidence="5 6" key="1">
    <citation type="submission" date="2018-05" db="EMBL/GenBank/DDBJ databases">
        <title>Komagataeibacter cocois sp. nov., for a novel cellulose- producing strain isolated from coconut milk.</title>
        <authorList>
            <person name="Liu L."/>
            <person name="Wang Y."/>
            <person name="Liu S."/>
            <person name="Bi J."/>
            <person name="Chen H."/>
            <person name="Deng J."/>
            <person name="Zhang C."/>
            <person name="Hu Q."/>
            <person name="Li C."/>
        </authorList>
    </citation>
    <scope>NUCLEOTIDE SEQUENCE [LARGE SCALE GENOMIC DNA]</scope>
    <source>
        <strain evidence="5 6">WE7</strain>
    </source>
</reference>
<feature type="domain" description="HTH araC/xylS-type" evidence="4">
    <location>
        <begin position="195"/>
        <end position="293"/>
    </location>
</feature>
<dbReference type="PANTHER" id="PTHR47893">
    <property type="entry name" value="REGULATORY PROTEIN PCHR"/>
    <property type="match status" value="1"/>
</dbReference>
<dbReference type="Proteomes" id="UP000252680">
    <property type="component" value="Unassembled WGS sequence"/>
</dbReference>
<protein>
    <recommendedName>
        <fullName evidence="4">HTH araC/xylS-type domain-containing protein</fullName>
    </recommendedName>
</protein>
<organism evidence="5 6">
    <name type="scientific">Novacetimonas cocois</name>
    <dbReference type="NCBI Taxonomy" id="1747507"/>
    <lineage>
        <taxon>Bacteria</taxon>
        <taxon>Pseudomonadati</taxon>
        <taxon>Pseudomonadota</taxon>
        <taxon>Alphaproteobacteria</taxon>
        <taxon>Acetobacterales</taxon>
        <taxon>Acetobacteraceae</taxon>
        <taxon>Novacetimonas</taxon>
    </lineage>
</organism>
<dbReference type="SMART" id="SM00342">
    <property type="entry name" value="HTH_ARAC"/>
    <property type="match status" value="1"/>
</dbReference>
<keyword evidence="1" id="KW-0805">Transcription regulation</keyword>
<sequence length="299" mass="33936">MDEIKKYNLNQNVSLASLPEGVEVYIWRNHEGSLDYSIFHDDDKLHFALQLTGRGATGMTCRDGFMRYERFQIKGVNYVSYRPGTVIDYKTRGHVIGLTLSLPSKKAIEWMGEESSALSKNIASGHYFLENTNNIEINKGANWILETLSGLSIKENNSIIFLGKALALAGYILEAPTLGMRETRAQLSGCDQRLLYARDMILSDLSQPPRLEQIAKYGGMSVSSLQRGFRRLFGKSPYMIFHEERMHAAYRRLSQDEASIVMIASDFGYSNPSHFSSDFRKVFGFSPSLLRGGRVRYRR</sequence>
<dbReference type="PROSITE" id="PS01124">
    <property type="entry name" value="HTH_ARAC_FAMILY_2"/>
    <property type="match status" value="1"/>
</dbReference>
<dbReference type="AlphaFoldDB" id="A0A365YUF2"/>
<evidence type="ECO:0000256" key="2">
    <source>
        <dbReference type="ARBA" id="ARBA00023125"/>
    </source>
</evidence>
<dbReference type="EMBL" id="QEXL01000011">
    <property type="protein sequence ID" value="RBM06584.1"/>
    <property type="molecule type" value="Genomic_DNA"/>
</dbReference>
<evidence type="ECO:0000313" key="6">
    <source>
        <dbReference type="Proteomes" id="UP000252680"/>
    </source>
</evidence>
<evidence type="ECO:0000256" key="1">
    <source>
        <dbReference type="ARBA" id="ARBA00023015"/>
    </source>
</evidence>
<dbReference type="PANTHER" id="PTHR47893:SF1">
    <property type="entry name" value="REGULATORY PROTEIN PCHR"/>
    <property type="match status" value="1"/>
</dbReference>
<dbReference type="InterPro" id="IPR053142">
    <property type="entry name" value="PchR_regulatory_protein"/>
</dbReference>
<accession>A0A365YUF2</accession>
<dbReference type="Gene3D" id="1.10.10.60">
    <property type="entry name" value="Homeodomain-like"/>
    <property type="match status" value="1"/>
</dbReference>
<evidence type="ECO:0000256" key="3">
    <source>
        <dbReference type="ARBA" id="ARBA00023163"/>
    </source>
</evidence>